<dbReference type="AlphaFoldDB" id="A0A8H5C281"/>
<proteinExistence type="predicted"/>
<dbReference type="PANTHER" id="PTHR11246">
    <property type="entry name" value="PRE-MRNA SPLICING FACTOR"/>
    <property type="match status" value="1"/>
</dbReference>
<reference evidence="5 6" key="1">
    <citation type="journal article" date="2020" name="ISME J.">
        <title>Uncovering the hidden diversity of litter-decomposition mechanisms in mushroom-forming fungi.</title>
        <authorList>
            <person name="Floudas D."/>
            <person name="Bentzer J."/>
            <person name="Ahren D."/>
            <person name="Johansson T."/>
            <person name="Persson P."/>
            <person name="Tunlid A."/>
        </authorList>
    </citation>
    <scope>NUCLEOTIDE SEQUENCE [LARGE SCALE GENOMIC DNA]</scope>
    <source>
        <strain evidence="5 6">CBS 291.85</strain>
    </source>
</reference>
<keyword evidence="3" id="KW-0677">Repeat</keyword>
<dbReference type="Gene3D" id="1.25.40.10">
    <property type="entry name" value="Tetratricopeptide repeat domain"/>
    <property type="match status" value="1"/>
</dbReference>
<keyword evidence="2" id="KW-0508">mRNA splicing</keyword>
<dbReference type="PANTHER" id="PTHR11246:SF5">
    <property type="entry name" value="PRE-MRNA-SPLICING FACTOR SYF1"/>
    <property type="match status" value="1"/>
</dbReference>
<dbReference type="InterPro" id="IPR045075">
    <property type="entry name" value="Syf1-like"/>
</dbReference>
<dbReference type="Pfam" id="PF23231">
    <property type="entry name" value="HAT_Syf1_CNRKL1_C"/>
    <property type="match status" value="1"/>
</dbReference>
<dbReference type="EMBL" id="JAACJM010000281">
    <property type="protein sequence ID" value="KAF5333887.1"/>
    <property type="molecule type" value="Genomic_DNA"/>
</dbReference>
<dbReference type="GO" id="GO:0071014">
    <property type="term" value="C:post-mRNA release spliceosomal complex"/>
    <property type="evidence" value="ECO:0007669"/>
    <property type="project" value="TreeGrafter"/>
</dbReference>
<keyword evidence="6" id="KW-1185">Reference proteome</keyword>
<evidence type="ECO:0000256" key="2">
    <source>
        <dbReference type="ARBA" id="ARBA00022728"/>
    </source>
</evidence>
<dbReference type="GO" id="GO:0000349">
    <property type="term" value="P:generation of catalytic spliceosome for first transesterification step"/>
    <property type="evidence" value="ECO:0007669"/>
    <property type="project" value="TreeGrafter"/>
</dbReference>
<comment type="caution">
    <text evidence="5">The sequence shown here is derived from an EMBL/GenBank/DDBJ whole genome shotgun (WGS) entry which is preliminary data.</text>
</comment>
<evidence type="ECO:0000313" key="6">
    <source>
        <dbReference type="Proteomes" id="UP000559256"/>
    </source>
</evidence>
<evidence type="ECO:0000256" key="3">
    <source>
        <dbReference type="ARBA" id="ARBA00022737"/>
    </source>
</evidence>
<gene>
    <name evidence="5" type="ORF">D9758_017399</name>
</gene>
<name>A0A8H5C281_9AGAR</name>
<evidence type="ECO:0000259" key="4">
    <source>
        <dbReference type="Pfam" id="PF23231"/>
    </source>
</evidence>
<comment type="subunit">
    <text evidence="1">Associated with the spliceosome.</text>
</comment>
<sequence>MVEKFLDDVGLDVDDTIESNKAVAEEEARQTEGSGMPVEPASVEGKLIRMAGPAIPVSADGKVLPPYDKDEDPCSNWKLNIEHIIAKDGFAVYRDQAGRLTANLHRLYINFAKFYEEGGTTGQAKPDLDSARKILEKGTKVNFKTVEDLAEIWYEWAELELRHDNYDKAIRVMQHATAIPKDTKINYHDHTLSAQTRLFKSLKLCSFYVNLEESIGTVEIETMTRYWSCG</sequence>
<organism evidence="5 6">
    <name type="scientific">Tetrapyrgos nigripes</name>
    <dbReference type="NCBI Taxonomy" id="182062"/>
    <lineage>
        <taxon>Eukaryota</taxon>
        <taxon>Fungi</taxon>
        <taxon>Dikarya</taxon>
        <taxon>Basidiomycota</taxon>
        <taxon>Agaricomycotina</taxon>
        <taxon>Agaricomycetes</taxon>
        <taxon>Agaricomycetidae</taxon>
        <taxon>Agaricales</taxon>
        <taxon>Marasmiineae</taxon>
        <taxon>Marasmiaceae</taxon>
        <taxon>Tetrapyrgos</taxon>
    </lineage>
</organism>
<evidence type="ECO:0000313" key="5">
    <source>
        <dbReference type="EMBL" id="KAF5333887.1"/>
    </source>
</evidence>
<dbReference type="GO" id="GO:0000974">
    <property type="term" value="C:Prp19 complex"/>
    <property type="evidence" value="ECO:0007669"/>
    <property type="project" value="TreeGrafter"/>
</dbReference>
<dbReference type="GO" id="GO:0071007">
    <property type="term" value="C:U2-type catalytic step 2 spliceosome"/>
    <property type="evidence" value="ECO:0007669"/>
    <property type="project" value="TreeGrafter"/>
</dbReference>
<dbReference type="SUPFAM" id="SSF48452">
    <property type="entry name" value="TPR-like"/>
    <property type="match status" value="1"/>
</dbReference>
<dbReference type="InterPro" id="IPR055430">
    <property type="entry name" value="HAT_Syf1_CNRKL1_C"/>
</dbReference>
<keyword evidence="2" id="KW-0507">mRNA processing</keyword>
<accession>A0A8H5C281</accession>
<dbReference type="InterPro" id="IPR011990">
    <property type="entry name" value="TPR-like_helical_dom_sf"/>
</dbReference>
<keyword evidence="2" id="KW-0747">Spliceosome</keyword>
<evidence type="ECO:0000256" key="1">
    <source>
        <dbReference type="ARBA" id="ARBA00011524"/>
    </source>
</evidence>
<protein>
    <recommendedName>
        <fullName evidence="4">Pre-mRNA-splicing factor Syf1/CRNKL1-like C-terminal HAT-repeats domain-containing protein</fullName>
    </recommendedName>
</protein>
<feature type="domain" description="Pre-mRNA-splicing factor Syf1/CRNKL1-like C-terminal HAT-repeats" evidence="4">
    <location>
        <begin position="101"/>
        <end position="219"/>
    </location>
</feature>
<dbReference type="OrthoDB" id="10067343at2759"/>
<dbReference type="Proteomes" id="UP000559256">
    <property type="component" value="Unassembled WGS sequence"/>
</dbReference>